<dbReference type="PATRIC" id="fig|1306954.6.peg.1748"/>
<comment type="caution">
    <text evidence="5">The sequence shown here is derived from an EMBL/GenBank/DDBJ whole genome shotgun (WGS) entry which is preliminary data.</text>
</comment>
<organism evidence="5 6">
    <name type="scientific">Marinobacter excellens LAMA 842</name>
    <dbReference type="NCBI Taxonomy" id="1306954"/>
    <lineage>
        <taxon>Bacteria</taxon>
        <taxon>Pseudomonadati</taxon>
        <taxon>Pseudomonadota</taxon>
        <taxon>Gammaproteobacteria</taxon>
        <taxon>Pseudomonadales</taxon>
        <taxon>Marinobacteraceae</taxon>
        <taxon>Marinobacter</taxon>
    </lineage>
</organism>
<sequence length="1215" mass="134114">MFFVQPQKGNPANPPGRTDEIEHPAKSRDYKNKTNLPPRSGQVGEDFNMSDLLRSPKGLRPVSLDDVWEKDAGSVYMNGSQALARLPLLQAQLDRKNNLNTAGFISGYRGSPLGGFDKVLWKARDHLKENNIHFLPGVNEDLGATAVWGSQQVNIFEGARYDGVFALWYGKGPGVDRTGDVFKHANAAGTSRFGGVLAVAGDDHACKSSTLPHQSDYAFLDAGMPVLNPAGIQDILDLGLYGWAMSRFSGCWIGFKALAENMDSSISANLDLSRINIRIPTQFPMPEGGLNSRWPDKPMAQEERLHRHKLEAAKAFCRANRLDRTVLSVEQPRLGIVTTGKAYLDVIQALADLGLGDEEREAIGLAVYKVAMPWPLEPEGMFEFASGLEEILVVEEKRGLIEEQIKTQLYTWQDGRRPNVIGKRDDQGNDLLPTIAELTPAMVARAIASRLDGRYCNDKLQQRLGFLTEKENSLAQPRERLERTPHFCSGCPHNTSTQVPEGSRALGGIGCHYMATWMERGTDTFTQMGGEGVTWLGQAPFTNQKHVFQNLGDGTYFHSGVLAIRAAIASGANITYKILYNDAVAMTGGQPVDGTLTVQQISHQLYGEGVRRIAVVSDDIDKYPSRADFADRTTFHHRDDLDALQREMREIEGCSVIIYDQTCAAEKRRRRKRGTMEDPNQRVMIHSDVCEGCGDCGIQSNCLSILPKDTDAGRKRTIDQSSCNKDFSCVRGFCPSFVTVKGGKLKKPAGVSADVDFPELPEPTPVTGNNPYGILLTGVGGTGVVTVSALLGMAAHLEGKGVSVLDQAGLAQKFGAVVSHIRISDRQDNIHAVRIPAGEADLMIAFDLMVAATDDALAKLDNRFSRAVVNTEQAMPAAFTRDPDIQFPGESMEQTVKEACRPDGSWFLNAGDLAKALMGDGMAVNLFTVGFAWQQGLLPLSAAAIERAIELNNVAVEKNKQAFLWGRRAAHHLDRVMALAFPKPKGTPVQVMETTDQLIQRNMEHLSDYQNTALAKRYERLVRQAEHTISQKLGRDPLLFRAIADNYAKVLAYKDEYEVARLFSNGSLRKQLEEQFEGDIELEFNLAPPLLSRSKNGERPKKHTFGPWMETVFAWLAKARSLRGTPLDPFGYTADRRLERKIIREYETDVAFLLKHLSKDHADAARNLASLPAKIRGYGPVKEAAYQATRKERAQYRAELNPGERAHQQIANAAV</sequence>
<dbReference type="PANTHER" id="PTHR48084">
    <property type="entry name" value="2-OXOGLUTARATE OXIDOREDUCTASE SUBUNIT KORB-RELATED"/>
    <property type="match status" value="1"/>
</dbReference>
<feature type="domain" description="Pyruvate/ketoisovalerate oxidoreductase catalytic" evidence="3">
    <location>
        <begin position="780"/>
        <end position="966"/>
    </location>
</feature>
<gene>
    <name evidence="5" type="ORF">J122_3178</name>
</gene>
<keyword evidence="6" id="KW-1185">Reference proteome</keyword>
<evidence type="ECO:0000256" key="2">
    <source>
        <dbReference type="SAM" id="MobiDB-lite"/>
    </source>
</evidence>
<dbReference type="CDD" id="cd07034">
    <property type="entry name" value="TPP_PYR_PFOR_IOR-alpha_like"/>
    <property type="match status" value="1"/>
</dbReference>
<dbReference type="SUPFAM" id="SSF52922">
    <property type="entry name" value="TK C-terminal domain-like"/>
    <property type="match status" value="1"/>
</dbReference>
<dbReference type="CDD" id="cd02008">
    <property type="entry name" value="TPP_IOR_alpha"/>
    <property type="match status" value="1"/>
</dbReference>
<evidence type="ECO:0000259" key="3">
    <source>
        <dbReference type="Pfam" id="PF01558"/>
    </source>
</evidence>
<dbReference type="InterPro" id="IPR019752">
    <property type="entry name" value="Pyrv/ketoisovalerate_OxRed_cat"/>
</dbReference>
<protein>
    <submittedName>
        <fullName evidence="5">Indolepyruvate ferredoxin oxidoreductase, alpha and beta subunit</fullName>
    </submittedName>
</protein>
<dbReference type="NCBIfam" id="NF009589">
    <property type="entry name" value="PRK13030.1"/>
    <property type="match status" value="1"/>
</dbReference>
<dbReference type="Pfam" id="PF01558">
    <property type="entry name" value="POR"/>
    <property type="match status" value="1"/>
</dbReference>
<dbReference type="Gene3D" id="3.40.50.970">
    <property type="match status" value="2"/>
</dbReference>
<dbReference type="InterPro" id="IPR046667">
    <property type="entry name" value="DUF6537"/>
</dbReference>
<dbReference type="InterPro" id="IPR051457">
    <property type="entry name" value="2-oxoacid:Fd_oxidoreductase"/>
</dbReference>
<feature type="region of interest" description="Disordered" evidence="2">
    <location>
        <begin position="1"/>
        <end position="49"/>
    </location>
</feature>
<dbReference type="InterPro" id="IPR009014">
    <property type="entry name" value="Transketo_C/PFOR_II"/>
</dbReference>
<dbReference type="InterPro" id="IPR002880">
    <property type="entry name" value="Pyrv_Fd/Flavodoxin_OxRdtase_N"/>
</dbReference>
<dbReference type="SUPFAM" id="SSF53323">
    <property type="entry name" value="Pyruvate-ferredoxin oxidoreductase, PFOR, domain III"/>
    <property type="match status" value="1"/>
</dbReference>
<dbReference type="EMBL" id="LOCO01000020">
    <property type="protein sequence ID" value="KXO07826.1"/>
    <property type="molecule type" value="Genomic_DNA"/>
</dbReference>
<dbReference type="Pfam" id="PF20169">
    <property type="entry name" value="DUF6537"/>
    <property type="match status" value="1"/>
</dbReference>
<keyword evidence="1" id="KW-0560">Oxidoreductase</keyword>
<feature type="compositionally biased region" description="Basic and acidic residues" evidence="2">
    <location>
        <begin position="17"/>
        <end position="32"/>
    </location>
</feature>
<evidence type="ECO:0000259" key="4">
    <source>
        <dbReference type="Pfam" id="PF20169"/>
    </source>
</evidence>
<dbReference type="Gene3D" id="3.40.920.10">
    <property type="entry name" value="Pyruvate-ferredoxin oxidoreductase, PFOR, domain III"/>
    <property type="match status" value="1"/>
</dbReference>
<evidence type="ECO:0000313" key="6">
    <source>
        <dbReference type="Proteomes" id="UP000070282"/>
    </source>
</evidence>
<dbReference type="SUPFAM" id="SSF52518">
    <property type="entry name" value="Thiamin diphosphate-binding fold (THDP-binding)"/>
    <property type="match status" value="2"/>
</dbReference>
<evidence type="ECO:0000313" key="5">
    <source>
        <dbReference type="EMBL" id="KXO07826.1"/>
    </source>
</evidence>
<proteinExistence type="predicted"/>
<dbReference type="Proteomes" id="UP000070282">
    <property type="component" value="Unassembled WGS sequence"/>
</dbReference>
<dbReference type="AlphaFoldDB" id="A0A137S5X5"/>
<dbReference type="InterPro" id="IPR002869">
    <property type="entry name" value="Pyrv_flavodox_OxRed_cen"/>
</dbReference>
<name>A0A137S5X5_9GAMM</name>
<feature type="domain" description="DUF6537" evidence="4">
    <location>
        <begin position="996"/>
        <end position="1194"/>
    </location>
</feature>
<evidence type="ECO:0000256" key="1">
    <source>
        <dbReference type="ARBA" id="ARBA00023002"/>
    </source>
</evidence>
<dbReference type="GO" id="GO:0016903">
    <property type="term" value="F:oxidoreductase activity, acting on the aldehyde or oxo group of donors"/>
    <property type="evidence" value="ECO:0007669"/>
    <property type="project" value="InterPro"/>
</dbReference>
<keyword evidence="5" id="KW-0670">Pyruvate</keyword>
<dbReference type="NCBIfam" id="NF009588">
    <property type="entry name" value="PRK13029.1"/>
    <property type="match status" value="1"/>
</dbReference>
<accession>A0A137S5X5</accession>
<reference evidence="6" key="1">
    <citation type="submission" date="2015-12" db="EMBL/GenBank/DDBJ databases">
        <authorList>
            <person name="Lima A."/>
            <person name="Farahani Zayas N."/>
            <person name="Castro Da Silva M.A."/>
            <person name="Cabral A."/>
            <person name="Pessatti M.L."/>
        </authorList>
    </citation>
    <scope>NUCLEOTIDE SEQUENCE [LARGE SCALE GENOMIC DNA]</scope>
    <source>
        <strain evidence="6">LAMA 842</strain>
    </source>
</reference>
<dbReference type="PANTHER" id="PTHR48084:SF3">
    <property type="entry name" value="SUBUNIT OF PYRUVATE:FLAVODOXIN OXIDOREDUCTASE"/>
    <property type="match status" value="1"/>
</dbReference>
<dbReference type="InterPro" id="IPR029061">
    <property type="entry name" value="THDP-binding"/>
</dbReference>